<dbReference type="InterPro" id="IPR003593">
    <property type="entry name" value="AAA+_ATPase"/>
</dbReference>
<keyword evidence="10" id="KW-0472">Membrane</keyword>
<keyword evidence="11" id="KW-1006">Bacterial flagellum protein export</keyword>
<dbReference type="Pfam" id="PF00448">
    <property type="entry name" value="SRP54"/>
    <property type="match status" value="1"/>
</dbReference>
<dbReference type="InterPro" id="IPR047040">
    <property type="entry name" value="FlhF__GTPase_dom"/>
</dbReference>
<dbReference type="InterPro" id="IPR000897">
    <property type="entry name" value="SRP54_GTPase_dom"/>
</dbReference>
<dbReference type="GO" id="GO:0015031">
    <property type="term" value="P:protein transport"/>
    <property type="evidence" value="ECO:0007669"/>
    <property type="project" value="UniProtKB-KW"/>
</dbReference>
<sequence length="361" mass="40274">MELKKYTAPTMAEVMIRIKGELGDDAIIVQTRKVKRGGFLGIGSKAYVEVTAVKEDDKIEDRNKERYQAKSSSLEEELVQIKRDIKSVSDKLSEVNMTGLFPEPFEGIRIHLIELGMKPSEAFAMVNNLNKKMTVEDCENQAKLEFALKESLNGFIKCEKINFVSSQKAIFVGPTGVGKTTTIAKIAAKLSLKEKLPTLLLSLDTYRIAAAQQMKTYADIMHIPFDVIYTPQQANEVISSLGSKVVLIDTAGRSQRDELKISEVETYVKNIKTDFTFLVVDATKKRKDIEDIVLHFSQIGITHVILTKTDETVSLLGPIVALGKLNIPLAFITNGQNVPEDIIYACDFDLQNLLVKEVLEK</sequence>
<feature type="domain" description="SRP54-type proteins GTP-binding" evidence="16">
    <location>
        <begin position="166"/>
        <end position="356"/>
    </location>
</feature>
<organism evidence="17">
    <name type="scientific">Mesoaciditoga lauensis</name>
    <dbReference type="NCBI Taxonomy" id="1495039"/>
    <lineage>
        <taxon>Bacteria</taxon>
        <taxon>Thermotogati</taxon>
        <taxon>Thermotogota</taxon>
        <taxon>Thermotogae</taxon>
        <taxon>Mesoaciditogales</taxon>
        <taxon>Mesoaciditogaceae</taxon>
        <taxon>Mesoaciditoga</taxon>
    </lineage>
</organism>
<keyword evidence="5" id="KW-1003">Cell membrane</keyword>
<evidence type="ECO:0000256" key="5">
    <source>
        <dbReference type="ARBA" id="ARBA00022475"/>
    </source>
</evidence>
<evidence type="ECO:0000256" key="11">
    <source>
        <dbReference type="ARBA" id="ARBA00023225"/>
    </source>
</evidence>
<proteinExistence type="inferred from homology"/>
<evidence type="ECO:0000256" key="13">
    <source>
        <dbReference type="ARBA" id="ARBA00030866"/>
    </source>
</evidence>
<evidence type="ECO:0000256" key="3">
    <source>
        <dbReference type="ARBA" id="ARBA00014919"/>
    </source>
</evidence>
<reference evidence="17" key="1">
    <citation type="journal article" date="2020" name="mSystems">
        <title>Genome- and Community-Level Interaction Insights into Carbon Utilization and Element Cycling Functions of Hydrothermarchaeota in Hydrothermal Sediment.</title>
        <authorList>
            <person name="Zhou Z."/>
            <person name="Liu Y."/>
            <person name="Xu W."/>
            <person name="Pan J."/>
            <person name="Luo Z.H."/>
            <person name="Li M."/>
        </authorList>
    </citation>
    <scope>NUCLEOTIDE SEQUENCE [LARGE SCALE GENOMIC DNA]</scope>
    <source>
        <strain evidence="17">SpSt-966</strain>
    </source>
</reference>
<evidence type="ECO:0000313" key="17">
    <source>
        <dbReference type="EMBL" id="HGE75545.1"/>
    </source>
</evidence>
<dbReference type="SMART" id="SM00382">
    <property type="entry name" value="AAA"/>
    <property type="match status" value="1"/>
</dbReference>
<evidence type="ECO:0000256" key="9">
    <source>
        <dbReference type="ARBA" id="ARBA00023134"/>
    </source>
</evidence>
<comment type="similarity">
    <text evidence="2">Belongs to the GTP-binding SRP family.</text>
</comment>
<evidence type="ECO:0000256" key="6">
    <source>
        <dbReference type="ARBA" id="ARBA00022741"/>
    </source>
</evidence>
<dbReference type="EMBL" id="DTPE01000212">
    <property type="protein sequence ID" value="HGE75545.1"/>
    <property type="molecule type" value="Genomic_DNA"/>
</dbReference>
<evidence type="ECO:0000256" key="7">
    <source>
        <dbReference type="ARBA" id="ARBA00022795"/>
    </source>
</evidence>
<comment type="subcellular location">
    <subcellularLocation>
        <location evidence="1">Cell membrane</location>
        <topology evidence="1">Peripheral membrane protein</topology>
        <orientation evidence="1">Cytoplasmic side</orientation>
    </subcellularLocation>
</comment>
<keyword evidence="4" id="KW-0813">Transport</keyword>
<dbReference type="Gene3D" id="3.40.50.300">
    <property type="entry name" value="P-loop containing nucleotide triphosphate hydrolases"/>
    <property type="match status" value="1"/>
</dbReference>
<dbReference type="CDD" id="cd17873">
    <property type="entry name" value="FlhF"/>
    <property type="match status" value="1"/>
</dbReference>
<dbReference type="GO" id="GO:0003924">
    <property type="term" value="F:GTPase activity"/>
    <property type="evidence" value="ECO:0007669"/>
    <property type="project" value="InterPro"/>
</dbReference>
<dbReference type="GO" id="GO:0005525">
    <property type="term" value="F:GTP binding"/>
    <property type="evidence" value="ECO:0007669"/>
    <property type="project" value="UniProtKB-KW"/>
</dbReference>
<dbReference type="SMART" id="SM00962">
    <property type="entry name" value="SRP54"/>
    <property type="match status" value="1"/>
</dbReference>
<keyword evidence="14" id="KW-0175">Coiled coil</keyword>
<evidence type="ECO:0000256" key="14">
    <source>
        <dbReference type="SAM" id="Coils"/>
    </source>
</evidence>
<comment type="caution">
    <text evidence="17">The sequence shown here is derived from an EMBL/GenBank/DDBJ whole genome shotgun (WGS) entry which is preliminary data.</text>
</comment>
<dbReference type="InterPro" id="IPR027417">
    <property type="entry name" value="P-loop_NTPase"/>
</dbReference>
<dbReference type="PANTHER" id="PTHR43134:SF3">
    <property type="entry name" value="FLAGELLAR BIOSYNTHESIS PROTEIN FLHF"/>
    <property type="match status" value="1"/>
</dbReference>
<dbReference type="AlphaFoldDB" id="A0A7V3RF88"/>
<feature type="domain" description="AAA+ ATPase" evidence="15">
    <location>
        <begin position="165"/>
        <end position="300"/>
    </location>
</feature>
<dbReference type="Gene3D" id="1.20.120.1380">
    <property type="entry name" value="Flagellar FlhF biosynthesis protein, N domain"/>
    <property type="match status" value="1"/>
</dbReference>
<dbReference type="PANTHER" id="PTHR43134">
    <property type="entry name" value="SIGNAL RECOGNITION PARTICLE RECEPTOR SUBUNIT ALPHA"/>
    <property type="match status" value="1"/>
</dbReference>
<accession>A0A7V3RF88</accession>
<comment type="function">
    <text evidence="12">Necessary for flagellar biosynthesis. May be involved in translocation of the flagellum.</text>
</comment>
<protein>
    <recommendedName>
        <fullName evidence="3">Flagellar biosynthesis protein FlhF</fullName>
    </recommendedName>
    <alternativeName>
        <fullName evidence="13">Flagella-associated GTP-binding protein</fullName>
    </alternativeName>
</protein>
<dbReference type="GO" id="GO:0005886">
    <property type="term" value="C:plasma membrane"/>
    <property type="evidence" value="ECO:0007669"/>
    <property type="project" value="UniProtKB-SubCell"/>
</dbReference>
<gene>
    <name evidence="17" type="ORF">ENX73_05420</name>
</gene>
<dbReference type="FunFam" id="3.40.50.300:FF:000695">
    <property type="entry name" value="Flagellar biosynthesis regulator FlhF"/>
    <property type="match status" value="1"/>
</dbReference>
<evidence type="ECO:0000259" key="15">
    <source>
        <dbReference type="SMART" id="SM00382"/>
    </source>
</evidence>
<evidence type="ECO:0000256" key="2">
    <source>
        <dbReference type="ARBA" id="ARBA00008531"/>
    </source>
</evidence>
<feature type="coiled-coil region" evidence="14">
    <location>
        <begin position="64"/>
        <end position="91"/>
    </location>
</feature>
<keyword evidence="7" id="KW-1005">Bacterial flagellum biogenesis</keyword>
<keyword evidence="6" id="KW-0547">Nucleotide-binding</keyword>
<keyword evidence="17" id="KW-0282">Flagellum</keyword>
<keyword evidence="17" id="KW-0966">Cell projection</keyword>
<dbReference type="GO" id="GO:0005047">
    <property type="term" value="F:signal recognition particle binding"/>
    <property type="evidence" value="ECO:0007669"/>
    <property type="project" value="TreeGrafter"/>
</dbReference>
<keyword evidence="17" id="KW-0969">Cilium</keyword>
<evidence type="ECO:0000256" key="4">
    <source>
        <dbReference type="ARBA" id="ARBA00022448"/>
    </source>
</evidence>
<dbReference type="GO" id="GO:0044781">
    <property type="term" value="P:bacterial-type flagellum organization"/>
    <property type="evidence" value="ECO:0007669"/>
    <property type="project" value="UniProtKB-KW"/>
</dbReference>
<evidence type="ECO:0000256" key="10">
    <source>
        <dbReference type="ARBA" id="ARBA00023136"/>
    </source>
</evidence>
<dbReference type="SUPFAM" id="SSF52540">
    <property type="entry name" value="P-loop containing nucleoside triphosphate hydrolases"/>
    <property type="match status" value="1"/>
</dbReference>
<evidence type="ECO:0000259" key="16">
    <source>
        <dbReference type="SMART" id="SM00962"/>
    </source>
</evidence>
<evidence type="ECO:0000256" key="1">
    <source>
        <dbReference type="ARBA" id="ARBA00004413"/>
    </source>
</evidence>
<evidence type="ECO:0000256" key="12">
    <source>
        <dbReference type="ARBA" id="ARBA00025337"/>
    </source>
</evidence>
<keyword evidence="8" id="KW-0653">Protein transport</keyword>
<dbReference type="GO" id="GO:0006614">
    <property type="term" value="P:SRP-dependent cotranslational protein targeting to membrane"/>
    <property type="evidence" value="ECO:0007669"/>
    <property type="project" value="InterPro"/>
</dbReference>
<keyword evidence="9" id="KW-0342">GTP-binding</keyword>
<name>A0A7V3RF88_9BACT</name>
<evidence type="ECO:0000256" key="8">
    <source>
        <dbReference type="ARBA" id="ARBA00022927"/>
    </source>
</evidence>